<dbReference type="InterPro" id="IPR036412">
    <property type="entry name" value="HAD-like_sf"/>
</dbReference>
<protein>
    <submittedName>
        <fullName evidence="1">Sugar-phosphatase</fullName>
        <ecNumber evidence="1">3.1.3.23</ecNumber>
    </submittedName>
</protein>
<accession>A0ABS4QNN6</accession>
<dbReference type="SFLD" id="SFLDG01129">
    <property type="entry name" value="C1.5:_HAD__Beta-PGM__Phosphata"/>
    <property type="match status" value="1"/>
</dbReference>
<dbReference type="PANTHER" id="PTHR43481">
    <property type="entry name" value="FRUCTOSE-1-PHOSPHATE PHOSPHATASE"/>
    <property type="match status" value="1"/>
</dbReference>
<reference evidence="1 2" key="1">
    <citation type="submission" date="2021-03" db="EMBL/GenBank/DDBJ databases">
        <title>Sequencing the genomes of 1000 actinobacteria strains.</title>
        <authorList>
            <person name="Klenk H.-P."/>
        </authorList>
    </citation>
    <scope>NUCLEOTIDE SEQUENCE [LARGE SCALE GENOMIC DNA]</scope>
    <source>
        <strain evidence="1 2">DSM 45516</strain>
    </source>
</reference>
<dbReference type="GO" id="GO:0050308">
    <property type="term" value="F:sugar-phosphatase activity"/>
    <property type="evidence" value="ECO:0007669"/>
    <property type="project" value="UniProtKB-EC"/>
</dbReference>
<evidence type="ECO:0000313" key="1">
    <source>
        <dbReference type="EMBL" id="MBP2193324.1"/>
    </source>
</evidence>
<dbReference type="Gene3D" id="3.40.50.1000">
    <property type="entry name" value="HAD superfamily/HAD-like"/>
    <property type="match status" value="1"/>
</dbReference>
<dbReference type="NCBIfam" id="TIGR01509">
    <property type="entry name" value="HAD-SF-IA-v3"/>
    <property type="match status" value="1"/>
</dbReference>
<name>A0ABS4QNN6_9NOCA</name>
<dbReference type="InterPro" id="IPR023214">
    <property type="entry name" value="HAD_sf"/>
</dbReference>
<gene>
    <name evidence="1" type="ORF">BJ987_006225</name>
</gene>
<dbReference type="Proteomes" id="UP001519325">
    <property type="component" value="Unassembled WGS sequence"/>
</dbReference>
<dbReference type="Gene3D" id="1.10.150.240">
    <property type="entry name" value="Putative phosphatase, domain 2"/>
    <property type="match status" value="1"/>
</dbReference>
<comment type="caution">
    <text evidence="1">The sequence shown here is derived from an EMBL/GenBank/DDBJ whole genome shotgun (WGS) entry which is preliminary data.</text>
</comment>
<dbReference type="SUPFAM" id="SSF56784">
    <property type="entry name" value="HAD-like"/>
    <property type="match status" value="1"/>
</dbReference>
<dbReference type="InterPro" id="IPR051806">
    <property type="entry name" value="HAD-like_SPP"/>
</dbReference>
<keyword evidence="1" id="KW-0378">Hydrolase</keyword>
<dbReference type="InterPro" id="IPR023198">
    <property type="entry name" value="PGP-like_dom2"/>
</dbReference>
<organism evidence="1 2">
    <name type="scientific">Nocardia goodfellowii</name>
    <dbReference type="NCBI Taxonomy" id="882446"/>
    <lineage>
        <taxon>Bacteria</taxon>
        <taxon>Bacillati</taxon>
        <taxon>Actinomycetota</taxon>
        <taxon>Actinomycetes</taxon>
        <taxon>Mycobacteriales</taxon>
        <taxon>Nocardiaceae</taxon>
        <taxon>Nocardia</taxon>
    </lineage>
</organism>
<dbReference type="RefSeq" id="WP_209896601.1">
    <property type="nucleotide sequence ID" value="NZ_JAGGMR010000001.1"/>
</dbReference>
<dbReference type="PANTHER" id="PTHR43481:SF4">
    <property type="entry name" value="GLYCEROL-1-PHOSPHATE PHOSPHOHYDROLASE 1-RELATED"/>
    <property type="match status" value="1"/>
</dbReference>
<dbReference type="InterPro" id="IPR006439">
    <property type="entry name" value="HAD-SF_hydro_IA"/>
</dbReference>
<dbReference type="EC" id="3.1.3.23" evidence="1"/>
<proteinExistence type="predicted"/>
<keyword evidence="2" id="KW-1185">Reference proteome</keyword>
<dbReference type="EMBL" id="JAGGMR010000001">
    <property type="protein sequence ID" value="MBP2193324.1"/>
    <property type="molecule type" value="Genomic_DNA"/>
</dbReference>
<sequence>MIDIPCRAVLFDCDGVLVDSVDSGERAWRQWSGEYGLDSALVLDGIHGRRSADTVALFLPPELRHDALARIETIEIDQAVDTRPISGARQLLDQLTPHWAVVTSASAPLLTARLTATGLPTPPIVITAGEVQVGKPAPEGYLLAADKLGVPIQNCVIVEDSATGIRAAAAAGPARIIGVGEAAKDSAAHLVVRDLTGISRTSTGLRIDARVILRG</sequence>
<dbReference type="SFLD" id="SFLDS00003">
    <property type="entry name" value="Haloacid_Dehalogenase"/>
    <property type="match status" value="1"/>
</dbReference>
<dbReference type="Pfam" id="PF00702">
    <property type="entry name" value="Hydrolase"/>
    <property type="match status" value="1"/>
</dbReference>
<evidence type="ECO:0000313" key="2">
    <source>
        <dbReference type="Proteomes" id="UP001519325"/>
    </source>
</evidence>